<feature type="domain" description="PNPLA" evidence="6">
    <location>
        <begin position="225"/>
        <end position="419"/>
    </location>
</feature>
<evidence type="ECO:0000313" key="7">
    <source>
        <dbReference type="EMBL" id="RWS06369.1"/>
    </source>
</evidence>
<dbReference type="GO" id="GO:0016020">
    <property type="term" value="C:membrane"/>
    <property type="evidence" value="ECO:0007669"/>
    <property type="project" value="TreeGrafter"/>
</dbReference>
<dbReference type="STRING" id="1965070.A0A3S3PDQ9"/>
<comment type="caution">
    <text evidence="7">The sequence shown here is derived from an EMBL/GenBank/DDBJ whole genome shotgun (WGS) entry which is preliminary data.</text>
</comment>
<keyword evidence="2 4" id="KW-0442">Lipid degradation</keyword>
<dbReference type="GO" id="GO:0016042">
    <property type="term" value="P:lipid catabolic process"/>
    <property type="evidence" value="ECO:0007669"/>
    <property type="project" value="UniProtKB-UniRule"/>
</dbReference>
<feature type="short sequence motif" description="GXGXXG" evidence="4">
    <location>
        <begin position="229"/>
        <end position="234"/>
    </location>
</feature>
<dbReference type="AlphaFoldDB" id="A0A3S3PDQ9"/>
<evidence type="ECO:0000313" key="8">
    <source>
        <dbReference type="Proteomes" id="UP000285301"/>
    </source>
</evidence>
<feature type="short sequence motif" description="DGA/G" evidence="4">
    <location>
        <begin position="406"/>
        <end position="408"/>
    </location>
</feature>
<dbReference type="PANTHER" id="PTHR24185:SF1">
    <property type="entry name" value="CALCIUM-INDEPENDENT PHOSPHOLIPASE A2-GAMMA"/>
    <property type="match status" value="1"/>
</dbReference>
<dbReference type="GO" id="GO:0047499">
    <property type="term" value="F:calcium-independent phospholipase A2 activity"/>
    <property type="evidence" value="ECO:0007669"/>
    <property type="project" value="TreeGrafter"/>
</dbReference>
<feature type="region of interest" description="Disordered" evidence="5">
    <location>
        <begin position="38"/>
        <end position="88"/>
    </location>
</feature>
<keyword evidence="3 4" id="KW-0443">Lipid metabolism</keyword>
<dbReference type="InterPro" id="IPR002641">
    <property type="entry name" value="PNPLA_dom"/>
</dbReference>
<evidence type="ECO:0000259" key="6">
    <source>
        <dbReference type="PROSITE" id="PS51635"/>
    </source>
</evidence>
<evidence type="ECO:0000256" key="3">
    <source>
        <dbReference type="ARBA" id="ARBA00023098"/>
    </source>
</evidence>
<dbReference type="CDD" id="cd07211">
    <property type="entry name" value="Pat_PNPLA8"/>
    <property type="match status" value="1"/>
</dbReference>
<reference evidence="7 8" key="1">
    <citation type="journal article" date="2018" name="Gigascience">
        <title>Genomes of trombidid mites reveal novel predicted allergens and laterally-transferred genes associated with secondary metabolism.</title>
        <authorList>
            <person name="Dong X."/>
            <person name="Chaisiri K."/>
            <person name="Xia D."/>
            <person name="Armstrong S.D."/>
            <person name="Fang Y."/>
            <person name="Donnelly M.J."/>
            <person name="Kadowaki T."/>
            <person name="McGarry J.W."/>
            <person name="Darby A.C."/>
            <person name="Makepeace B.L."/>
        </authorList>
    </citation>
    <scope>NUCLEOTIDE SEQUENCE [LARGE SCALE GENOMIC DNA]</scope>
    <source>
        <strain evidence="7">UoL-WK</strain>
    </source>
</reference>
<dbReference type="EMBL" id="NCKU01004156">
    <property type="protein sequence ID" value="RWS06369.1"/>
    <property type="molecule type" value="Genomic_DNA"/>
</dbReference>
<feature type="active site" description="Nucleophile" evidence="4">
    <location>
        <position position="263"/>
    </location>
</feature>
<feature type="compositionally biased region" description="Polar residues" evidence="5">
    <location>
        <begin position="49"/>
        <end position="68"/>
    </location>
</feature>
<sequence length="558" mass="63345">MKTHKLMPGVHFLKEVLQDSFSKIPSFRQNTQNIAASKFRSQNEHKPSAIQQLSLTRNASNKSTTNLPPSAADNVGKQQQQQQQQQQPINNQLESTLIDWMKPNEDSNQSEKEAIVSIVPKDSVESGKSKVKLSRSAVEKRCKQLVFSLKSNSAPVSQALRLQEICRHLLNYPDSNGLMTDFGAVPILLRLSHLSPDKTVANYARQALAMLGHCGPPKGDGIRILSIDGGGSRGIVVLEILKKIESMTKEPIWKSFDLICGVSAGSMIAMLVGALQKSLDQCDKVYKKFTTEMFQRDIWGGTQRLLWTHAYYDTKRWNAILRQVFSEKMLIETSQTKGVPKVLAISAVVNTPSILPFVFRNYHPPDRWYRDYEGSCEYKIWEAIRASSAAPGYFEEFALGQYVHQDGGILMNNPTAVAIHEAQLLWPNEQIQCCISIGTGKYSPLTPLKDDSKTITSTSLRTKITRLIDSATDTEGVHRLLQDLVRPDVYFRFNPTLSDYWHMDENRPEKIEQMRTDTQMYLRKNEYKLKLAIKSLSRKRSTMKSVKDWLSLQYLLRK</sequence>
<dbReference type="Gene3D" id="3.40.1090.10">
    <property type="entry name" value="Cytosolic phospholipase A2 catalytic domain"/>
    <property type="match status" value="1"/>
</dbReference>
<keyword evidence="8" id="KW-1185">Reference proteome</keyword>
<protein>
    <submittedName>
        <fullName evidence="7">Calcium-independent phospholipase A2-gamma-like protein</fullName>
    </submittedName>
</protein>
<dbReference type="Pfam" id="PF01734">
    <property type="entry name" value="Patatin"/>
    <property type="match status" value="1"/>
</dbReference>
<evidence type="ECO:0000256" key="4">
    <source>
        <dbReference type="PROSITE-ProRule" id="PRU01161"/>
    </source>
</evidence>
<feature type="compositionally biased region" description="Low complexity" evidence="5">
    <location>
        <begin position="78"/>
        <end position="87"/>
    </location>
</feature>
<dbReference type="PANTHER" id="PTHR24185">
    <property type="entry name" value="CALCIUM-INDEPENDENT PHOSPHOLIPASE A2-GAMMA"/>
    <property type="match status" value="1"/>
</dbReference>
<evidence type="ECO:0000256" key="5">
    <source>
        <dbReference type="SAM" id="MobiDB-lite"/>
    </source>
</evidence>
<keyword evidence="1 4" id="KW-0378">Hydrolase</keyword>
<name>A0A3S3PDQ9_9ACAR</name>
<evidence type="ECO:0000256" key="2">
    <source>
        <dbReference type="ARBA" id="ARBA00022963"/>
    </source>
</evidence>
<gene>
    <name evidence="7" type="ORF">B4U79_15361</name>
</gene>
<feature type="active site" description="Proton acceptor" evidence="4">
    <location>
        <position position="406"/>
    </location>
</feature>
<accession>A0A3S3PDQ9</accession>
<organism evidence="7 8">
    <name type="scientific">Dinothrombium tinctorium</name>
    <dbReference type="NCBI Taxonomy" id="1965070"/>
    <lineage>
        <taxon>Eukaryota</taxon>
        <taxon>Metazoa</taxon>
        <taxon>Ecdysozoa</taxon>
        <taxon>Arthropoda</taxon>
        <taxon>Chelicerata</taxon>
        <taxon>Arachnida</taxon>
        <taxon>Acari</taxon>
        <taxon>Acariformes</taxon>
        <taxon>Trombidiformes</taxon>
        <taxon>Prostigmata</taxon>
        <taxon>Anystina</taxon>
        <taxon>Parasitengona</taxon>
        <taxon>Trombidioidea</taxon>
        <taxon>Trombidiidae</taxon>
        <taxon>Dinothrombium</taxon>
    </lineage>
</organism>
<dbReference type="InterPro" id="IPR016035">
    <property type="entry name" value="Acyl_Trfase/lysoPLipase"/>
</dbReference>
<dbReference type="Proteomes" id="UP000285301">
    <property type="component" value="Unassembled WGS sequence"/>
</dbReference>
<feature type="short sequence motif" description="GXSXG" evidence="4">
    <location>
        <begin position="261"/>
        <end position="265"/>
    </location>
</feature>
<proteinExistence type="predicted"/>
<evidence type="ECO:0000256" key="1">
    <source>
        <dbReference type="ARBA" id="ARBA00022801"/>
    </source>
</evidence>
<dbReference type="GO" id="GO:0019369">
    <property type="term" value="P:arachidonate metabolic process"/>
    <property type="evidence" value="ECO:0007669"/>
    <property type="project" value="TreeGrafter"/>
</dbReference>
<dbReference type="InterPro" id="IPR045217">
    <property type="entry name" value="PNPLA8-like"/>
</dbReference>
<dbReference type="PROSITE" id="PS51635">
    <property type="entry name" value="PNPLA"/>
    <property type="match status" value="1"/>
</dbReference>
<dbReference type="SUPFAM" id="SSF52151">
    <property type="entry name" value="FabD/lysophospholipase-like"/>
    <property type="match status" value="1"/>
</dbReference>
<dbReference type="OrthoDB" id="630895at2759"/>